<keyword evidence="1" id="KW-1133">Transmembrane helix</keyword>
<accession>A0ABU1K1B2</accession>
<evidence type="ECO:0000256" key="1">
    <source>
        <dbReference type="SAM" id="Phobius"/>
    </source>
</evidence>
<sequence>MNNNYQYIKLRLIIGNGLLWLAVIVLVSCKSDRKNQMVTANEDYKFYHLKGDGWKSKSIAHFVNDIQYKATEVPLAYYFFKNREKNDLSSLDSLLRAHQNERIIEFEFEHTDEEDLLENRYTMLSYQKSVMYMSSTIHKDFAIVTSKGDTIPCSGVHFERHFKISPFTRILLYFGNVEKDEYIQLLYKDNLYNNGLFKFKFDENPIKT</sequence>
<evidence type="ECO:0000313" key="2">
    <source>
        <dbReference type="EMBL" id="MDR6299393.1"/>
    </source>
</evidence>
<proteinExistence type="predicted"/>
<organism evidence="2 3">
    <name type="scientific">Mesonia maritima</name>
    <dbReference type="NCBI Taxonomy" id="1793873"/>
    <lineage>
        <taxon>Bacteria</taxon>
        <taxon>Pseudomonadati</taxon>
        <taxon>Bacteroidota</taxon>
        <taxon>Flavobacteriia</taxon>
        <taxon>Flavobacteriales</taxon>
        <taxon>Flavobacteriaceae</taxon>
        <taxon>Mesonia</taxon>
    </lineage>
</organism>
<protein>
    <recommendedName>
        <fullName evidence="4">Lipoprotein</fullName>
    </recommendedName>
</protein>
<comment type="caution">
    <text evidence="2">The sequence shown here is derived from an EMBL/GenBank/DDBJ whole genome shotgun (WGS) entry which is preliminary data.</text>
</comment>
<evidence type="ECO:0000313" key="3">
    <source>
        <dbReference type="Proteomes" id="UP001257659"/>
    </source>
</evidence>
<gene>
    <name evidence="2" type="ORF">GGR31_000009</name>
</gene>
<feature type="transmembrane region" description="Helical" evidence="1">
    <location>
        <begin position="12"/>
        <end position="29"/>
    </location>
</feature>
<reference evidence="2 3" key="1">
    <citation type="submission" date="2023-07" db="EMBL/GenBank/DDBJ databases">
        <title>Genomic Encyclopedia of Type Strains, Phase IV (KMG-IV): sequencing the most valuable type-strain genomes for metagenomic binning, comparative biology and taxonomic classification.</title>
        <authorList>
            <person name="Goeker M."/>
        </authorList>
    </citation>
    <scope>NUCLEOTIDE SEQUENCE [LARGE SCALE GENOMIC DNA]</scope>
    <source>
        <strain evidence="2 3">DSM 102814</strain>
    </source>
</reference>
<evidence type="ECO:0008006" key="4">
    <source>
        <dbReference type="Google" id="ProtNLM"/>
    </source>
</evidence>
<dbReference type="RefSeq" id="WP_309726040.1">
    <property type="nucleotide sequence ID" value="NZ_JAVDQA010000001.1"/>
</dbReference>
<dbReference type="EMBL" id="JAVDQA010000001">
    <property type="protein sequence ID" value="MDR6299393.1"/>
    <property type="molecule type" value="Genomic_DNA"/>
</dbReference>
<keyword evidence="1" id="KW-0472">Membrane</keyword>
<dbReference type="Proteomes" id="UP001257659">
    <property type="component" value="Unassembled WGS sequence"/>
</dbReference>
<keyword evidence="3" id="KW-1185">Reference proteome</keyword>
<keyword evidence="1" id="KW-0812">Transmembrane</keyword>
<name>A0ABU1K1B2_9FLAO</name>